<evidence type="ECO:0000313" key="4">
    <source>
        <dbReference type="EMBL" id="KAL3829697.1"/>
    </source>
</evidence>
<sequence>MVETSEQVRPLAPSADRPTSSDDEESAAVSTGIRRKRFIKCCGCAAALLLIQAVIIVILIFTLFRVRDPIIRMNGVTVARLDLISGTNTPRPGSNMTLNADVSVKNPNYASFKYQNTTTVLYYRGVVIGEARGPAGRARARRTMRMNVTVDVITDRILSQPDLGSDVNSGLLSMSTFTRVGGRVKMLIVNRHVTVTMNCSMTVNITSQGIQHQKCKRTVKL</sequence>
<dbReference type="AlphaFoldDB" id="A0ABD3SYJ7"/>
<evidence type="ECO:0000256" key="2">
    <source>
        <dbReference type="SAM" id="Phobius"/>
    </source>
</evidence>
<evidence type="ECO:0000256" key="1">
    <source>
        <dbReference type="SAM" id="MobiDB-lite"/>
    </source>
</evidence>
<proteinExistence type="predicted"/>
<organism evidence="4 5">
    <name type="scientific">Penstemon smallii</name>
    <dbReference type="NCBI Taxonomy" id="265156"/>
    <lineage>
        <taxon>Eukaryota</taxon>
        <taxon>Viridiplantae</taxon>
        <taxon>Streptophyta</taxon>
        <taxon>Embryophyta</taxon>
        <taxon>Tracheophyta</taxon>
        <taxon>Spermatophyta</taxon>
        <taxon>Magnoliopsida</taxon>
        <taxon>eudicotyledons</taxon>
        <taxon>Gunneridae</taxon>
        <taxon>Pentapetalae</taxon>
        <taxon>asterids</taxon>
        <taxon>lamiids</taxon>
        <taxon>Lamiales</taxon>
        <taxon>Plantaginaceae</taxon>
        <taxon>Cheloneae</taxon>
        <taxon>Penstemon</taxon>
    </lineage>
</organism>
<dbReference type="EMBL" id="JBJXBP010000005">
    <property type="protein sequence ID" value="KAL3829697.1"/>
    <property type="molecule type" value="Genomic_DNA"/>
</dbReference>
<keyword evidence="2" id="KW-0472">Membrane</keyword>
<evidence type="ECO:0000259" key="3">
    <source>
        <dbReference type="Pfam" id="PF03168"/>
    </source>
</evidence>
<accession>A0ABD3SYJ7</accession>
<feature type="transmembrane region" description="Helical" evidence="2">
    <location>
        <begin position="44"/>
        <end position="64"/>
    </location>
</feature>
<evidence type="ECO:0000313" key="5">
    <source>
        <dbReference type="Proteomes" id="UP001634393"/>
    </source>
</evidence>
<comment type="caution">
    <text evidence="4">The sequence shown here is derived from an EMBL/GenBank/DDBJ whole genome shotgun (WGS) entry which is preliminary data.</text>
</comment>
<dbReference type="InterPro" id="IPR055301">
    <property type="entry name" value="Lea14-like_2"/>
</dbReference>
<reference evidence="4 5" key="1">
    <citation type="submission" date="2024-12" db="EMBL/GenBank/DDBJ databases">
        <title>The unique morphological basis and parallel evolutionary history of personate flowers in Penstemon.</title>
        <authorList>
            <person name="Depatie T.H."/>
            <person name="Wessinger C.A."/>
        </authorList>
    </citation>
    <scope>NUCLEOTIDE SEQUENCE [LARGE SCALE GENOMIC DNA]</scope>
    <source>
        <strain evidence="4">WTNN_2</strain>
        <tissue evidence="4">Leaf</tissue>
    </source>
</reference>
<dbReference type="InterPro" id="IPR004864">
    <property type="entry name" value="LEA_2"/>
</dbReference>
<dbReference type="PANTHER" id="PTHR31852">
    <property type="entry name" value="LATE EMBRYOGENESIS ABUNDANT (LEA) HYDROXYPROLINE-RICH GLYCOPROTEIN FAMILY"/>
    <property type="match status" value="1"/>
</dbReference>
<dbReference type="Gene3D" id="2.60.40.1820">
    <property type="match status" value="1"/>
</dbReference>
<dbReference type="Proteomes" id="UP001634393">
    <property type="component" value="Unassembled WGS sequence"/>
</dbReference>
<gene>
    <name evidence="4" type="ORF">ACJIZ3_018499</name>
</gene>
<name>A0ABD3SYJ7_9LAMI</name>
<protein>
    <recommendedName>
        <fullName evidence="3">Late embryogenesis abundant protein LEA-2 subgroup domain-containing protein</fullName>
    </recommendedName>
</protein>
<keyword evidence="2" id="KW-1133">Transmembrane helix</keyword>
<feature type="domain" description="Late embryogenesis abundant protein LEA-2 subgroup" evidence="3">
    <location>
        <begin position="102"/>
        <end position="200"/>
    </location>
</feature>
<keyword evidence="2" id="KW-0812">Transmembrane</keyword>
<keyword evidence="5" id="KW-1185">Reference proteome</keyword>
<dbReference type="SUPFAM" id="SSF117070">
    <property type="entry name" value="LEA14-like"/>
    <property type="match status" value="1"/>
</dbReference>
<feature type="region of interest" description="Disordered" evidence="1">
    <location>
        <begin position="1"/>
        <end position="27"/>
    </location>
</feature>
<dbReference type="Pfam" id="PF03168">
    <property type="entry name" value="LEA_2"/>
    <property type="match status" value="1"/>
</dbReference>